<feature type="region of interest" description="Disordered" evidence="1">
    <location>
        <begin position="47"/>
        <end position="67"/>
    </location>
</feature>
<name>A0A511XQ14_9PROT</name>
<dbReference type="EMBL" id="BJYG01000064">
    <property type="protein sequence ID" value="GEN64986.1"/>
    <property type="molecule type" value="Genomic_DNA"/>
</dbReference>
<protein>
    <submittedName>
        <fullName evidence="2">Uncharacterized protein</fullName>
    </submittedName>
</protein>
<dbReference type="PROSITE" id="PS51257">
    <property type="entry name" value="PROKAR_LIPOPROTEIN"/>
    <property type="match status" value="1"/>
</dbReference>
<evidence type="ECO:0000313" key="3">
    <source>
        <dbReference type="Proteomes" id="UP000321746"/>
    </source>
</evidence>
<feature type="compositionally biased region" description="Basic and acidic residues" evidence="1">
    <location>
        <begin position="57"/>
        <end position="67"/>
    </location>
</feature>
<proteinExistence type="predicted"/>
<reference evidence="2 3" key="1">
    <citation type="submission" date="2019-07" db="EMBL/GenBank/DDBJ databases">
        <title>Whole genome shotgun sequence of Acetobacter oeni NBRC 105207.</title>
        <authorList>
            <person name="Hosoyama A."/>
            <person name="Uohara A."/>
            <person name="Ohji S."/>
            <person name="Ichikawa N."/>
        </authorList>
    </citation>
    <scope>NUCLEOTIDE SEQUENCE [LARGE SCALE GENOMIC DNA]</scope>
    <source>
        <strain evidence="2 3">NBRC 105207</strain>
    </source>
</reference>
<gene>
    <name evidence="2" type="ORF">AOE01nite_32100</name>
</gene>
<organism evidence="2 3">
    <name type="scientific">Acetobacter oeni</name>
    <dbReference type="NCBI Taxonomy" id="304077"/>
    <lineage>
        <taxon>Bacteria</taxon>
        <taxon>Pseudomonadati</taxon>
        <taxon>Pseudomonadota</taxon>
        <taxon>Alphaproteobacteria</taxon>
        <taxon>Acetobacterales</taxon>
        <taxon>Acetobacteraceae</taxon>
        <taxon>Acetobacter</taxon>
    </lineage>
</organism>
<accession>A0A511XQ14</accession>
<dbReference type="AlphaFoldDB" id="A0A511XQ14"/>
<evidence type="ECO:0000256" key="1">
    <source>
        <dbReference type="SAM" id="MobiDB-lite"/>
    </source>
</evidence>
<comment type="caution">
    <text evidence="2">The sequence shown here is derived from an EMBL/GenBank/DDBJ whole genome shotgun (WGS) entry which is preliminary data.</text>
</comment>
<feature type="region of interest" description="Disordered" evidence="1">
    <location>
        <begin position="1"/>
        <end position="24"/>
    </location>
</feature>
<sequence length="67" mass="6996">MLASSVKGGAACPTGSSACADRAPPIIMETKAAATRGFIIVFRSKDPDMDITGANDLQKEPLRTSEK</sequence>
<dbReference type="Proteomes" id="UP000321746">
    <property type="component" value="Unassembled WGS sequence"/>
</dbReference>
<evidence type="ECO:0000313" key="2">
    <source>
        <dbReference type="EMBL" id="GEN64986.1"/>
    </source>
</evidence>
<keyword evidence="3" id="KW-1185">Reference proteome</keyword>